<feature type="compositionally biased region" description="Low complexity" evidence="2">
    <location>
        <begin position="9"/>
        <end position="21"/>
    </location>
</feature>
<feature type="transmembrane region" description="Helical" evidence="3">
    <location>
        <begin position="407"/>
        <end position="428"/>
    </location>
</feature>
<feature type="transmembrane region" description="Helical" evidence="3">
    <location>
        <begin position="223"/>
        <end position="249"/>
    </location>
</feature>
<feature type="transmembrane region" description="Helical" evidence="3">
    <location>
        <begin position="144"/>
        <end position="165"/>
    </location>
</feature>
<organism evidence="4 5">
    <name type="scientific">Thalassoglobus polymorphus</name>
    <dbReference type="NCBI Taxonomy" id="2527994"/>
    <lineage>
        <taxon>Bacteria</taxon>
        <taxon>Pseudomonadati</taxon>
        <taxon>Planctomycetota</taxon>
        <taxon>Planctomycetia</taxon>
        <taxon>Planctomycetales</taxon>
        <taxon>Planctomycetaceae</taxon>
        <taxon>Thalassoglobus</taxon>
    </lineage>
</organism>
<feature type="transmembrane region" description="Helical" evidence="3">
    <location>
        <begin position="370"/>
        <end position="387"/>
    </location>
</feature>
<dbReference type="Proteomes" id="UP000315724">
    <property type="component" value="Chromosome"/>
</dbReference>
<reference evidence="4 5" key="1">
    <citation type="submission" date="2019-02" db="EMBL/GenBank/DDBJ databases">
        <title>Deep-cultivation of Planctomycetes and their phenomic and genomic characterization uncovers novel biology.</title>
        <authorList>
            <person name="Wiegand S."/>
            <person name="Jogler M."/>
            <person name="Boedeker C."/>
            <person name="Pinto D."/>
            <person name="Vollmers J."/>
            <person name="Rivas-Marin E."/>
            <person name="Kohn T."/>
            <person name="Peeters S.H."/>
            <person name="Heuer A."/>
            <person name="Rast P."/>
            <person name="Oberbeckmann S."/>
            <person name="Bunk B."/>
            <person name="Jeske O."/>
            <person name="Meyerdierks A."/>
            <person name="Storesund J.E."/>
            <person name="Kallscheuer N."/>
            <person name="Luecker S."/>
            <person name="Lage O.M."/>
            <person name="Pohl T."/>
            <person name="Merkel B.J."/>
            <person name="Hornburger P."/>
            <person name="Mueller R.-W."/>
            <person name="Bruemmer F."/>
            <person name="Labrenz M."/>
            <person name="Spormann A.M."/>
            <person name="Op den Camp H."/>
            <person name="Overmann J."/>
            <person name="Amann R."/>
            <person name="Jetten M.S.M."/>
            <person name="Mascher T."/>
            <person name="Medema M.H."/>
            <person name="Devos D.P."/>
            <person name="Kaster A.-K."/>
            <person name="Ovreas L."/>
            <person name="Rohde M."/>
            <person name="Galperin M.Y."/>
            <person name="Jogler C."/>
        </authorList>
    </citation>
    <scope>NUCLEOTIDE SEQUENCE [LARGE SCALE GENOMIC DNA]</scope>
    <source>
        <strain evidence="4 5">Mal48</strain>
    </source>
</reference>
<feature type="coiled-coil region" evidence="1">
    <location>
        <begin position="782"/>
        <end position="809"/>
    </location>
</feature>
<evidence type="ECO:0000256" key="3">
    <source>
        <dbReference type="SAM" id="Phobius"/>
    </source>
</evidence>
<keyword evidence="3" id="KW-0472">Membrane</keyword>
<accession>A0A517QJV4</accession>
<dbReference type="AlphaFoldDB" id="A0A517QJV4"/>
<dbReference type="OrthoDB" id="213198at2"/>
<name>A0A517QJV4_9PLAN</name>
<keyword evidence="3" id="KW-1133">Transmembrane helix</keyword>
<feature type="transmembrane region" description="Helical" evidence="3">
    <location>
        <begin position="323"/>
        <end position="341"/>
    </location>
</feature>
<evidence type="ECO:0000256" key="2">
    <source>
        <dbReference type="SAM" id="MobiDB-lite"/>
    </source>
</evidence>
<dbReference type="EMBL" id="CP036267">
    <property type="protein sequence ID" value="QDT31797.1"/>
    <property type="molecule type" value="Genomic_DNA"/>
</dbReference>
<evidence type="ECO:0000256" key="1">
    <source>
        <dbReference type="SAM" id="Coils"/>
    </source>
</evidence>
<feature type="transmembrane region" description="Helical" evidence="3">
    <location>
        <begin position="67"/>
        <end position="86"/>
    </location>
</feature>
<feature type="region of interest" description="Disordered" evidence="2">
    <location>
        <begin position="1"/>
        <end position="41"/>
    </location>
</feature>
<gene>
    <name evidence="4" type="ORF">Mal48_10330</name>
</gene>
<evidence type="ECO:0000313" key="5">
    <source>
        <dbReference type="Proteomes" id="UP000315724"/>
    </source>
</evidence>
<dbReference type="RefSeq" id="WP_145196645.1">
    <property type="nucleotide sequence ID" value="NZ_CP036267.1"/>
</dbReference>
<feature type="compositionally biased region" description="Basic and acidic residues" evidence="2">
    <location>
        <begin position="25"/>
        <end position="34"/>
    </location>
</feature>
<keyword evidence="1" id="KW-0175">Coiled coil</keyword>
<feature type="compositionally biased region" description="Basic and acidic residues" evidence="2">
    <location>
        <begin position="1047"/>
        <end position="1064"/>
    </location>
</feature>
<feature type="region of interest" description="Disordered" evidence="2">
    <location>
        <begin position="1032"/>
        <end position="1090"/>
    </location>
</feature>
<keyword evidence="5" id="KW-1185">Reference proteome</keyword>
<keyword evidence="3" id="KW-0812">Transmembrane</keyword>
<protein>
    <recommendedName>
        <fullName evidence="6">Tetratricopeptide repeat protein</fullName>
    </recommendedName>
</protein>
<dbReference type="KEGG" id="tpol:Mal48_10330"/>
<evidence type="ECO:0000313" key="4">
    <source>
        <dbReference type="EMBL" id="QDT31797.1"/>
    </source>
</evidence>
<sequence length="1090" mass="121441">MIEDPDQNSSSTPSESSPESTFPTDDSKSREKPVADVSMTPIEDEPLPEWVELTPELFEDECVRGDFMLRWAAILLAVLFGCCYITETPVLVQVKSGQFATSNGFLPPRTDPFAIATEGQSWTNLHWLADIVLGTVESIGGFRALSILTAFKLGVCFWFLSKITYKNVSTWWASICAVLAIIAVYPAVQPGESSVTILGFSLLLYLLHRWRETPDSSVLWGLPILFVFWANMDTRVWVGLLFMLIVLLVHAVKRTATKRQFTIGIAALIAGVLLSPWPVQPVLGYQNTISNATQAQLEGLSGELFPRYAFSMMSPEFWASPDIFPIAAAVLLGLSFISLFLNAARFDWALTFAWMMINGLSFYFGELVPYAAIINCVVATLQGQDWYRNKFKNDFEIKGTSVFIARAGRAVTVVSFFLVAYATINGALTGPQGRRIGMGLDPRLKNRLESTEQDLIKGAYEGRVFNVRADQGDMLIWLDLKPYLDSRHGLFANGQTDFTKIHRQIRASLFAPANPEADAKTTKEETVSWQDEFANNKIHSLVLRLWGETPAYSPFMKLVGTRAWPMTGFGASGAVFTRGDLDDPKVIAFIEENIASQFVEQAYRLDEKSKVVTETGPLWPRATSEYDKWLIQKLKVMSNDIQLARHYIAIAQRLQTTLALEQGMAISQLAIRGASEGLFKTPDDPYAYRVMIDGQGFLQDAEQRFLSLYGVNYPIQFRVQQAICYAFHAAKASGNARDDLKRLFFILLNQQSLDTAEAVAAKYSELYGQLIVESDGQDEAVLEQGKQILEQIETTVADVEKKVAEAREKSVEIPQLAALALQNRCPALALSILDEDKTVVASNPGLQLMHATLLLRNGRTEEAWEELEGLESLVAQSGAQNASFVSQWRTTTALANAVANQRPRAAELFGEQALTLNEQNLRSILHQPPGFAEAYPVIDIWSGLSLMTHFSALRDFPERWANLKLQQALIRIDQGNLQAAKDVLQTIYDVHPEFSMRSLVVLYLSLITGEEYELEPPSQKIPIWDGMFVPDEEEEAAAIEQSMSTKQPEKEPAPEKKPAPEMKPDTSTQQDTKKNLPPTPALPERGDSSN</sequence>
<proteinExistence type="predicted"/>
<evidence type="ECO:0008006" key="6">
    <source>
        <dbReference type="Google" id="ProtNLM"/>
    </source>
</evidence>
<feature type="transmembrane region" description="Helical" evidence="3">
    <location>
        <begin position="171"/>
        <end position="188"/>
    </location>
</feature>